<dbReference type="Gene3D" id="3.40.50.2300">
    <property type="match status" value="1"/>
</dbReference>
<dbReference type="SMART" id="SM00448">
    <property type="entry name" value="REC"/>
    <property type="match status" value="1"/>
</dbReference>
<dbReference type="EMBL" id="CP030104">
    <property type="protein sequence ID" value="AWX45172.1"/>
    <property type="molecule type" value="Genomic_DNA"/>
</dbReference>
<dbReference type="AlphaFoldDB" id="A0A2Z4LTV3"/>
<dbReference type="GO" id="GO:0003677">
    <property type="term" value="F:DNA binding"/>
    <property type="evidence" value="ECO:0007669"/>
    <property type="project" value="InterPro"/>
</dbReference>
<dbReference type="Pfam" id="PF04397">
    <property type="entry name" value="LytTR"/>
    <property type="match status" value="1"/>
</dbReference>
<dbReference type="SMART" id="SM00850">
    <property type="entry name" value="LytTR"/>
    <property type="match status" value="1"/>
</dbReference>
<dbReference type="InterPro" id="IPR011006">
    <property type="entry name" value="CheY-like_superfamily"/>
</dbReference>
<evidence type="ECO:0000259" key="2">
    <source>
        <dbReference type="PROSITE" id="PS50110"/>
    </source>
</evidence>
<dbReference type="PROSITE" id="PS50110">
    <property type="entry name" value="RESPONSE_REGULATORY"/>
    <property type="match status" value="1"/>
</dbReference>
<keyword evidence="1" id="KW-0597">Phosphoprotein</keyword>
<dbReference type="OrthoDB" id="2168082at2"/>
<sequence length="235" mass="27007">MISCIVIDDEPLATEGLERYIRKTPFLEFICSFNSAKQARAFLQKNQVDLLLLDIQMPEMNGIELLKSLKNAPRVIFTTAFRKYAFEGFQLDAVDYLLKPIDYSRFLKSINKVFSLGGNQRSEEAIFIKCDGIIAKILTKDILFAETAKDYVIIHTLEKKYMSLFSLKQLENYVPPNQFYRVHRSYLVNLTKVDKIEGSLLHIGPHKISCSKTTKDNVKSLILGDRLINRNMENG</sequence>
<keyword evidence="5" id="KW-1185">Reference proteome</keyword>
<evidence type="ECO:0000313" key="4">
    <source>
        <dbReference type="EMBL" id="AWX45172.1"/>
    </source>
</evidence>
<reference evidence="4 5" key="1">
    <citation type="submission" date="2018-06" db="EMBL/GenBank/DDBJ databases">
        <title>Spongiibacterium sp. HME9304 Genome sequencing and assembly.</title>
        <authorList>
            <person name="Kang H."/>
            <person name="Kim H."/>
            <person name="Joh K."/>
        </authorList>
    </citation>
    <scope>NUCLEOTIDE SEQUENCE [LARGE SCALE GENOMIC DNA]</scope>
    <source>
        <strain evidence="4 5">HME9304</strain>
    </source>
</reference>
<dbReference type="PANTHER" id="PTHR37299:SF1">
    <property type="entry name" value="STAGE 0 SPORULATION PROTEIN A HOMOLOG"/>
    <property type="match status" value="1"/>
</dbReference>
<dbReference type="Proteomes" id="UP000248536">
    <property type="component" value="Chromosome"/>
</dbReference>
<feature type="domain" description="Response regulatory" evidence="2">
    <location>
        <begin position="3"/>
        <end position="114"/>
    </location>
</feature>
<proteinExistence type="predicted"/>
<dbReference type="RefSeq" id="WP_112378585.1">
    <property type="nucleotide sequence ID" value="NZ_CP030104.1"/>
</dbReference>
<evidence type="ECO:0000259" key="3">
    <source>
        <dbReference type="PROSITE" id="PS50930"/>
    </source>
</evidence>
<evidence type="ECO:0000256" key="1">
    <source>
        <dbReference type="PROSITE-ProRule" id="PRU00169"/>
    </source>
</evidence>
<dbReference type="InterPro" id="IPR001789">
    <property type="entry name" value="Sig_transdc_resp-reg_receiver"/>
</dbReference>
<dbReference type="PANTHER" id="PTHR37299">
    <property type="entry name" value="TRANSCRIPTIONAL REGULATOR-RELATED"/>
    <property type="match status" value="1"/>
</dbReference>
<dbReference type="PROSITE" id="PS50930">
    <property type="entry name" value="HTH_LYTTR"/>
    <property type="match status" value="1"/>
</dbReference>
<accession>A0A2Z4LTV3</accession>
<name>A0A2Z4LTV3_9FLAO</name>
<feature type="modified residue" description="4-aspartylphosphate" evidence="1">
    <location>
        <position position="54"/>
    </location>
</feature>
<dbReference type="Pfam" id="PF00072">
    <property type="entry name" value="Response_reg"/>
    <property type="match status" value="1"/>
</dbReference>
<dbReference type="GO" id="GO:0000156">
    <property type="term" value="F:phosphorelay response regulator activity"/>
    <property type="evidence" value="ECO:0007669"/>
    <property type="project" value="InterPro"/>
</dbReference>
<gene>
    <name evidence="4" type="ORF">HME9304_02182</name>
</gene>
<dbReference type="SUPFAM" id="SSF52172">
    <property type="entry name" value="CheY-like"/>
    <property type="match status" value="1"/>
</dbReference>
<dbReference type="InterPro" id="IPR007492">
    <property type="entry name" value="LytTR_DNA-bd_dom"/>
</dbReference>
<organism evidence="4 5">
    <name type="scientific">Flagellimonas maritima</name>
    <dbReference type="NCBI Taxonomy" id="1383885"/>
    <lineage>
        <taxon>Bacteria</taxon>
        <taxon>Pseudomonadati</taxon>
        <taxon>Bacteroidota</taxon>
        <taxon>Flavobacteriia</taxon>
        <taxon>Flavobacteriales</taxon>
        <taxon>Flavobacteriaceae</taxon>
        <taxon>Flagellimonas</taxon>
    </lineage>
</organism>
<protein>
    <submittedName>
        <fullName evidence="4">Putative response regulatory protein</fullName>
    </submittedName>
</protein>
<dbReference type="KEGG" id="spon:HME9304_02182"/>
<dbReference type="Gene3D" id="2.40.50.1020">
    <property type="entry name" value="LytTr DNA-binding domain"/>
    <property type="match status" value="1"/>
</dbReference>
<feature type="domain" description="HTH LytTR-type" evidence="3">
    <location>
        <begin position="126"/>
        <end position="197"/>
    </location>
</feature>
<dbReference type="InterPro" id="IPR046947">
    <property type="entry name" value="LytR-like"/>
</dbReference>
<evidence type="ECO:0000313" key="5">
    <source>
        <dbReference type="Proteomes" id="UP000248536"/>
    </source>
</evidence>